<organism evidence="1">
    <name type="scientific">Prevotella sp. GTC17262</name>
    <dbReference type="NCBI Taxonomy" id="3236797"/>
    <lineage>
        <taxon>Bacteria</taxon>
        <taxon>Pseudomonadati</taxon>
        <taxon>Bacteroidota</taxon>
        <taxon>Bacteroidia</taxon>
        <taxon>Bacteroidales</taxon>
        <taxon>Prevotellaceae</taxon>
        <taxon>Prevotella</taxon>
    </lineage>
</organism>
<evidence type="ECO:0000313" key="1">
    <source>
        <dbReference type="EMBL" id="BFO80556.1"/>
    </source>
</evidence>
<name>A0AB33JK86_9BACT</name>
<dbReference type="EMBL" id="AP035789">
    <property type="protein sequence ID" value="BFO80556.1"/>
    <property type="molecule type" value="Genomic_DNA"/>
</dbReference>
<proteinExistence type="predicted"/>
<accession>A0AB33JK86</accession>
<protein>
    <submittedName>
        <fullName evidence="1">Uncharacterized protein</fullName>
    </submittedName>
</protein>
<reference evidence="1" key="1">
    <citation type="submission" date="2024-07" db="EMBL/GenBank/DDBJ databases">
        <title>Complete genome sequence of Prevotella sp. YM-2024 GTC17262.</title>
        <authorList>
            <person name="Hayashi M."/>
            <person name="Muto Y."/>
            <person name="Tanaka K."/>
            <person name="Niwa H."/>
        </authorList>
    </citation>
    <scope>NUCLEOTIDE SEQUENCE</scope>
    <source>
        <strain evidence="1">GTC17262</strain>
    </source>
</reference>
<dbReference type="AlphaFoldDB" id="A0AB33JK86"/>
<sequence length="58" mass="6670">MKSQNNTPKDSIYENVTKNNLEKDTSIFQRIIRGIMAEHAISAAKRTSMINNFVKRKS</sequence>
<gene>
    <name evidence="1" type="ORF">GTC17262_07470</name>
</gene>